<gene>
    <name evidence="1" type="ORF">JOF35_003709</name>
</gene>
<reference evidence="1 2" key="1">
    <citation type="submission" date="2023-07" db="EMBL/GenBank/DDBJ databases">
        <title>Sequencing the genomes of 1000 actinobacteria strains.</title>
        <authorList>
            <person name="Klenk H.-P."/>
        </authorList>
    </citation>
    <scope>NUCLEOTIDE SEQUENCE [LARGE SCALE GENOMIC DNA]</scope>
    <source>
        <strain evidence="1 2">DSM 41600</strain>
    </source>
</reference>
<comment type="caution">
    <text evidence="1">The sequence shown here is derived from an EMBL/GenBank/DDBJ whole genome shotgun (WGS) entry which is preliminary data.</text>
</comment>
<evidence type="ECO:0000313" key="2">
    <source>
        <dbReference type="Proteomes" id="UP001234880"/>
    </source>
</evidence>
<accession>A0ABT9KSL6</accession>
<name>A0ABT9KSL6_9ACTN</name>
<proteinExistence type="predicted"/>
<dbReference type="EMBL" id="JAURUE010000001">
    <property type="protein sequence ID" value="MDP9611432.1"/>
    <property type="molecule type" value="Genomic_DNA"/>
</dbReference>
<keyword evidence="2" id="KW-1185">Reference proteome</keyword>
<dbReference type="RefSeq" id="WP_066029113.1">
    <property type="nucleotide sequence ID" value="NZ_JAURUE010000001.1"/>
</dbReference>
<organism evidence="1 2">
    <name type="scientific">Streptomyces demainii</name>
    <dbReference type="NCBI Taxonomy" id="588122"/>
    <lineage>
        <taxon>Bacteria</taxon>
        <taxon>Bacillati</taxon>
        <taxon>Actinomycetota</taxon>
        <taxon>Actinomycetes</taxon>
        <taxon>Kitasatosporales</taxon>
        <taxon>Streptomycetaceae</taxon>
        <taxon>Streptomyces</taxon>
    </lineage>
</organism>
<dbReference type="Proteomes" id="UP001234880">
    <property type="component" value="Unassembled WGS sequence"/>
</dbReference>
<evidence type="ECO:0000313" key="1">
    <source>
        <dbReference type="EMBL" id="MDP9611432.1"/>
    </source>
</evidence>
<protein>
    <submittedName>
        <fullName evidence="1">Uncharacterized protein</fullName>
    </submittedName>
</protein>
<sequence>MTGQELADVRGALSRLRDCVESLRLADSESPHVRRLVHDVDRVRLDLDAMAGPGVAALTRGAARGLAHDIVVHIADGHMAGHDADDDGG</sequence>